<evidence type="ECO:0000259" key="3">
    <source>
        <dbReference type="Pfam" id="PF07282"/>
    </source>
</evidence>
<evidence type="ECO:0000313" key="5">
    <source>
        <dbReference type="Proteomes" id="UP000244066"/>
    </source>
</evidence>
<dbReference type="InterPro" id="IPR010095">
    <property type="entry name" value="Cas12f1-like_TNB"/>
</dbReference>
<dbReference type="GO" id="GO:0003677">
    <property type="term" value="F:DNA binding"/>
    <property type="evidence" value="ECO:0007669"/>
    <property type="project" value="UniProtKB-KW"/>
</dbReference>
<proteinExistence type="predicted"/>
<evidence type="ECO:0000256" key="1">
    <source>
        <dbReference type="ARBA" id="ARBA00023125"/>
    </source>
</evidence>
<feature type="region of interest" description="Disordered" evidence="2">
    <location>
        <begin position="381"/>
        <end position="407"/>
    </location>
</feature>
<sequence>MKKDVQVTVVGKLFKPNPGKVLALNKTLEEYFKLVKWYLDFNSKSKKFLHANGYEKAKRLFNLNTALIQTARDKAVEVLKSFDKCKNEDSNLKLKKISIRFDNRCYNFSKTANVLTPYWLTLSLNKGKRISLPIIFGERQKQRIEEAFKGEWKFATVEMVKHNEEWYAYFVLTKTVELQDEHETIIAIDRGEHNLAVAVAISKNNPEKPMKGKFWRGEEIKRTRGLYGHIRRKLQEKKLLKKVKELRGKEKRKINQQLHIIANQIIVYAKQFLKPIIVMENLNGIRRNFKKAKKLNNRFHSLPFRKLQTIIEYKANLEGIEVKYLTKKETKNTSKTCHRCGHVAQVKGREFRCPRCGLIYNRDLNACVNIAHALMRGMGWRSREPREPADGEIGVKPTLNAGSSLLQ</sequence>
<comment type="caution">
    <text evidence="4">The sequence shown here is derived from an EMBL/GenBank/DDBJ whole genome shotgun (WGS) entry which is preliminary data.</text>
</comment>
<protein>
    <submittedName>
        <fullName evidence="4">Transposase</fullName>
    </submittedName>
</protein>
<name>A0A2R7Y9M9_9ARCH</name>
<evidence type="ECO:0000313" key="4">
    <source>
        <dbReference type="EMBL" id="PUA34240.1"/>
    </source>
</evidence>
<keyword evidence="1" id="KW-0238">DNA-binding</keyword>
<reference evidence="4 5" key="1">
    <citation type="submission" date="2017-04" db="EMBL/GenBank/DDBJ databases">
        <title>Draft Aigarchaeota genome from a New Zealand hot spring.</title>
        <authorList>
            <person name="Reysenbach A.-L."/>
            <person name="Donaho J.A."/>
            <person name="Gerhart J."/>
            <person name="Kelley J.F."/>
            <person name="Kouba K."/>
            <person name="Podar M."/>
            <person name="Stott M."/>
        </authorList>
    </citation>
    <scope>NUCLEOTIDE SEQUENCE [LARGE SCALE GENOMIC DNA]</scope>
    <source>
        <strain evidence="4">NZ13_MG1</strain>
    </source>
</reference>
<dbReference type="Pfam" id="PF07282">
    <property type="entry name" value="Cas12f1-like_TNB"/>
    <property type="match status" value="1"/>
</dbReference>
<dbReference type="Proteomes" id="UP000244066">
    <property type="component" value="Unassembled WGS sequence"/>
</dbReference>
<accession>A0A2R7Y9M9</accession>
<dbReference type="AlphaFoldDB" id="A0A2R7Y9M9"/>
<gene>
    <name evidence="4" type="ORF">B9J98_01230</name>
</gene>
<feature type="domain" description="Cas12f1-like TNB" evidence="3">
    <location>
        <begin position="304"/>
        <end position="370"/>
    </location>
</feature>
<dbReference type="EMBL" id="NDWU01000002">
    <property type="protein sequence ID" value="PUA34240.1"/>
    <property type="molecule type" value="Genomic_DNA"/>
</dbReference>
<dbReference type="NCBIfam" id="NF040570">
    <property type="entry name" value="guided_TnpB"/>
    <property type="match status" value="1"/>
</dbReference>
<organism evidence="4 5">
    <name type="scientific">Candidatus Terraquivivens tikiterensis</name>
    <dbReference type="NCBI Taxonomy" id="1980982"/>
    <lineage>
        <taxon>Archaea</taxon>
        <taxon>Nitrososphaerota</taxon>
        <taxon>Candidatus Wolframiiraptoraceae</taxon>
        <taxon>Candidatus Terraquivivens</taxon>
    </lineage>
</organism>
<dbReference type="NCBIfam" id="TIGR01766">
    <property type="entry name" value="IS200/IS605 family accessory protein TnpB-like domain"/>
    <property type="match status" value="1"/>
</dbReference>
<evidence type="ECO:0000256" key="2">
    <source>
        <dbReference type="SAM" id="MobiDB-lite"/>
    </source>
</evidence>